<reference evidence="2" key="1">
    <citation type="submission" date="2022-11" db="UniProtKB">
        <authorList>
            <consortium name="WormBaseParasite"/>
        </authorList>
    </citation>
    <scope>IDENTIFICATION</scope>
</reference>
<accession>A0A915L492</accession>
<evidence type="ECO:0000313" key="2">
    <source>
        <dbReference type="WBParaSite" id="nRc.2.0.1.t45900-RA"/>
    </source>
</evidence>
<protein>
    <submittedName>
        <fullName evidence="2">Uncharacterized protein</fullName>
    </submittedName>
</protein>
<dbReference type="WBParaSite" id="nRc.2.0.1.t45900-RA">
    <property type="protein sequence ID" value="nRc.2.0.1.t45900-RA"/>
    <property type="gene ID" value="nRc.2.0.1.g45900"/>
</dbReference>
<dbReference type="AlphaFoldDB" id="A0A915L492"/>
<evidence type="ECO:0000313" key="1">
    <source>
        <dbReference type="Proteomes" id="UP000887565"/>
    </source>
</evidence>
<keyword evidence="1" id="KW-1185">Reference proteome</keyword>
<proteinExistence type="predicted"/>
<organism evidence="1 2">
    <name type="scientific">Romanomermis culicivorax</name>
    <name type="common">Nematode worm</name>
    <dbReference type="NCBI Taxonomy" id="13658"/>
    <lineage>
        <taxon>Eukaryota</taxon>
        <taxon>Metazoa</taxon>
        <taxon>Ecdysozoa</taxon>
        <taxon>Nematoda</taxon>
        <taxon>Enoplea</taxon>
        <taxon>Dorylaimia</taxon>
        <taxon>Mermithida</taxon>
        <taxon>Mermithoidea</taxon>
        <taxon>Mermithidae</taxon>
        <taxon>Romanomermis</taxon>
    </lineage>
</organism>
<sequence>MVAVENKDSGEHYGVAIELDDRCDASSIASKINEWIASVNVDKTKIAMFTSDGAAVMLGKISDTRHR</sequence>
<dbReference type="Proteomes" id="UP000887565">
    <property type="component" value="Unplaced"/>
</dbReference>
<name>A0A915L492_ROMCU</name>